<comment type="caution">
    <text evidence="15">The sequence shown here is derived from an EMBL/GenBank/DDBJ whole genome shotgun (WGS) entry which is preliminary data.</text>
</comment>
<dbReference type="InterPro" id="IPR006318">
    <property type="entry name" value="PTS_EI-like"/>
</dbReference>
<dbReference type="SUPFAM" id="SSF55781">
    <property type="entry name" value="GAF domain-like"/>
    <property type="match status" value="1"/>
</dbReference>
<keyword evidence="10" id="KW-0598">Phosphotransferase system</keyword>
<sequence length="757" mass="84456">MNQTQLSQGAALQILADISQIITTSHNADETLQQTAKMIAERMRVDACAIYAYDAHENQLRLKSTIGLVQEAIDAVSMRPDEGLTGLVLQESRPLQVLEMHRHPRFKLFPNIGEGVYQSFLGVPLLIYRRAIGVLTVHTLKRRSFSENEERLMTTIASQIAGLVSKALLIKELDSNTLVDFSRPAPQTYTLKGQRVAEGVGIGKALVLEQGSMDEPLRTSPWSIHEENKAFHAALEQTIKDVLGLIDRLSGLVSPDEAAIFHAHIMFMEDYVFQEKIEGYIDQGNSAAWAIYQVIHEYLIAFNNIEDPYLREKSHDLKDVGIRLLHHLGHGFGEITDKEGILVAKQVLPSDIARIDGTKIKGIITCSGGVVSHAAILARSLLIPAICVSEASLHEIHEGDMLALDGTNGSIVMRPSEETIEDFSELLLAQDRHRSQLERFRTLPCLTKDGERINILANVALESETLQLKHFGAEGIGLYRSEIYFLSLDSYPSLENQCETYRKIIGRVPKDFPVVIRTLDLGADKAAPYMGFQKEDNPFLGFRAIRRQLKQPAVLKTQIKAILLAAERRENVRLLFPMITNLQEVKSVKGIYEECRQELIEEGFQAPQLKIGVMFEVPAAFFISHKMMSEIDFCSIGSNDLTQYVLAVDRNNSNISDIYDPLHPAVLQMIKHLTKNCAKVSMPLELCGEMASDPDGSVILVGLGLRQLSMSASLIPLVKERMSMFTLAEAEEIADFALNEAASAMEVRLKISRFHMC</sequence>
<evidence type="ECO:0000256" key="10">
    <source>
        <dbReference type="ARBA" id="ARBA00022683"/>
    </source>
</evidence>
<dbReference type="InterPro" id="IPR036618">
    <property type="entry name" value="PtsI_HPr-bd_sf"/>
</dbReference>
<feature type="domain" description="GAF" evidence="14">
    <location>
        <begin position="27"/>
        <end position="174"/>
    </location>
</feature>
<dbReference type="EMBL" id="NZEX01000086">
    <property type="protein sequence ID" value="MAH63266.1"/>
    <property type="molecule type" value="Genomic_DNA"/>
</dbReference>
<dbReference type="PANTHER" id="PTHR46244:SF6">
    <property type="entry name" value="PHOSPHOENOLPYRUVATE-PROTEIN PHOSPHOTRANSFERASE"/>
    <property type="match status" value="1"/>
</dbReference>
<dbReference type="Gene3D" id="1.10.274.10">
    <property type="entry name" value="PtsI, HPr-binding domain"/>
    <property type="match status" value="1"/>
</dbReference>
<dbReference type="InterPro" id="IPR008279">
    <property type="entry name" value="PEP-util_enz_mobile_dom"/>
</dbReference>
<dbReference type="Proteomes" id="UP000226525">
    <property type="component" value="Unassembled WGS sequence"/>
</dbReference>
<reference evidence="16" key="1">
    <citation type="submission" date="2017-09" db="EMBL/GenBank/DDBJ databases">
        <title>The Reconstruction of 2,631 Draft Metagenome-Assembled Genomes from the Global Oceans.</title>
        <authorList>
            <person name="Tully B.J."/>
            <person name="Graham E.D."/>
            <person name="Heidelberg J.F."/>
        </authorList>
    </citation>
    <scope>NUCLEOTIDE SEQUENCE [LARGE SCALE GENOMIC DNA]</scope>
</reference>
<evidence type="ECO:0000256" key="3">
    <source>
        <dbReference type="ARBA" id="ARBA00004496"/>
    </source>
</evidence>
<dbReference type="InterPro" id="IPR008731">
    <property type="entry name" value="PTS_EIN"/>
</dbReference>
<keyword evidence="6" id="KW-0813">Transport</keyword>
<keyword evidence="8" id="KW-0762">Sugar transport</keyword>
<evidence type="ECO:0000256" key="5">
    <source>
        <dbReference type="ARBA" id="ARBA00012232"/>
    </source>
</evidence>
<dbReference type="Pfam" id="PF05524">
    <property type="entry name" value="PEP-utilisers_N"/>
    <property type="match status" value="1"/>
</dbReference>
<dbReference type="Pfam" id="PF00391">
    <property type="entry name" value="PEP-utilizers"/>
    <property type="match status" value="1"/>
</dbReference>
<dbReference type="GO" id="GO:0008965">
    <property type="term" value="F:phosphoenolpyruvate-protein phosphotransferase activity"/>
    <property type="evidence" value="ECO:0007669"/>
    <property type="project" value="UniProtKB-EC"/>
</dbReference>
<dbReference type="SUPFAM" id="SSF52009">
    <property type="entry name" value="Phosphohistidine domain"/>
    <property type="match status" value="1"/>
</dbReference>
<comment type="catalytic activity">
    <reaction evidence="1">
        <text>L-histidyl-[protein] + phosphoenolpyruvate = N(pros)-phospho-L-histidyl-[protein] + pyruvate</text>
        <dbReference type="Rhea" id="RHEA:23880"/>
        <dbReference type="Rhea" id="RHEA-COMP:9745"/>
        <dbReference type="Rhea" id="RHEA-COMP:9746"/>
        <dbReference type="ChEBI" id="CHEBI:15361"/>
        <dbReference type="ChEBI" id="CHEBI:29979"/>
        <dbReference type="ChEBI" id="CHEBI:58702"/>
        <dbReference type="ChEBI" id="CHEBI:64837"/>
        <dbReference type="EC" id="2.7.3.9"/>
    </reaction>
</comment>
<keyword evidence="12" id="KW-0418">Kinase</keyword>
<evidence type="ECO:0000256" key="12">
    <source>
        <dbReference type="ARBA" id="ARBA00022777"/>
    </source>
</evidence>
<proteinExistence type="inferred from homology"/>
<keyword evidence="7" id="KW-0963">Cytoplasm</keyword>
<dbReference type="InterPro" id="IPR000121">
    <property type="entry name" value="PEP_util_C"/>
</dbReference>
<dbReference type="PRINTS" id="PR01736">
    <property type="entry name" value="PHPHTRNFRASE"/>
</dbReference>
<accession>A0A2D6YJA3</accession>
<comment type="subcellular location">
    <subcellularLocation>
        <location evidence="3">Cytoplasm</location>
    </subcellularLocation>
</comment>
<dbReference type="InterPro" id="IPR029016">
    <property type="entry name" value="GAF-like_dom_sf"/>
</dbReference>
<evidence type="ECO:0000313" key="16">
    <source>
        <dbReference type="Proteomes" id="UP000226525"/>
    </source>
</evidence>
<dbReference type="Gene3D" id="3.50.30.10">
    <property type="entry name" value="Phosphohistidine domain"/>
    <property type="match status" value="1"/>
</dbReference>
<dbReference type="AlphaFoldDB" id="A0A2D6YJA3"/>
<dbReference type="PANTHER" id="PTHR46244">
    <property type="entry name" value="PHOSPHOENOLPYRUVATE-PROTEIN PHOSPHOTRANSFERASE"/>
    <property type="match status" value="1"/>
</dbReference>
<comment type="similarity">
    <text evidence="4">Belongs to the PEP-utilizing enzyme family.</text>
</comment>
<dbReference type="GO" id="GO:0046872">
    <property type="term" value="F:metal ion binding"/>
    <property type="evidence" value="ECO:0007669"/>
    <property type="project" value="UniProtKB-KW"/>
</dbReference>
<dbReference type="GO" id="GO:0016301">
    <property type="term" value="F:kinase activity"/>
    <property type="evidence" value="ECO:0007669"/>
    <property type="project" value="UniProtKB-KW"/>
</dbReference>
<evidence type="ECO:0000256" key="11">
    <source>
        <dbReference type="ARBA" id="ARBA00022723"/>
    </source>
</evidence>
<dbReference type="InterPro" id="IPR015813">
    <property type="entry name" value="Pyrv/PenolPyrv_kinase-like_dom"/>
</dbReference>
<dbReference type="InterPro" id="IPR036637">
    <property type="entry name" value="Phosphohistidine_dom_sf"/>
</dbReference>
<evidence type="ECO:0000313" key="15">
    <source>
        <dbReference type="EMBL" id="MAH63266.1"/>
    </source>
</evidence>
<evidence type="ECO:0000256" key="1">
    <source>
        <dbReference type="ARBA" id="ARBA00000683"/>
    </source>
</evidence>
<dbReference type="NCBIfam" id="TIGR01417">
    <property type="entry name" value="PTS_I_fam"/>
    <property type="match status" value="1"/>
</dbReference>
<comment type="cofactor">
    <cofactor evidence="2">
        <name>Mg(2+)</name>
        <dbReference type="ChEBI" id="CHEBI:18420"/>
    </cofactor>
</comment>
<dbReference type="GO" id="GO:0005737">
    <property type="term" value="C:cytoplasm"/>
    <property type="evidence" value="ECO:0007669"/>
    <property type="project" value="UniProtKB-SubCell"/>
</dbReference>
<dbReference type="GO" id="GO:0009401">
    <property type="term" value="P:phosphoenolpyruvate-dependent sugar phosphotransferase system"/>
    <property type="evidence" value="ECO:0007669"/>
    <property type="project" value="UniProtKB-KW"/>
</dbReference>
<dbReference type="Pfam" id="PF01590">
    <property type="entry name" value="GAF"/>
    <property type="match status" value="1"/>
</dbReference>
<keyword evidence="13" id="KW-0460">Magnesium</keyword>
<protein>
    <recommendedName>
        <fullName evidence="5">phosphoenolpyruvate--protein phosphotransferase</fullName>
        <ecNumber evidence="5">2.7.3.9</ecNumber>
    </recommendedName>
</protein>
<dbReference type="EC" id="2.7.3.9" evidence="5"/>
<dbReference type="Pfam" id="PF02896">
    <property type="entry name" value="PEP-utilizers_C"/>
    <property type="match status" value="1"/>
</dbReference>
<evidence type="ECO:0000256" key="4">
    <source>
        <dbReference type="ARBA" id="ARBA00007837"/>
    </source>
</evidence>
<keyword evidence="11" id="KW-0479">Metal-binding</keyword>
<dbReference type="InterPro" id="IPR050499">
    <property type="entry name" value="PEP-utilizing_PTS_enzyme"/>
</dbReference>
<dbReference type="Gene3D" id="3.20.20.60">
    <property type="entry name" value="Phosphoenolpyruvate-binding domains"/>
    <property type="match status" value="1"/>
</dbReference>
<evidence type="ECO:0000259" key="14">
    <source>
        <dbReference type="SMART" id="SM00065"/>
    </source>
</evidence>
<dbReference type="InterPro" id="IPR003018">
    <property type="entry name" value="GAF"/>
</dbReference>
<evidence type="ECO:0000256" key="13">
    <source>
        <dbReference type="ARBA" id="ARBA00022842"/>
    </source>
</evidence>
<evidence type="ECO:0000256" key="9">
    <source>
        <dbReference type="ARBA" id="ARBA00022679"/>
    </source>
</evidence>
<dbReference type="InterPro" id="IPR040442">
    <property type="entry name" value="Pyrv_kinase-like_dom_sf"/>
</dbReference>
<dbReference type="SMART" id="SM00065">
    <property type="entry name" value="GAF"/>
    <property type="match status" value="1"/>
</dbReference>
<evidence type="ECO:0000256" key="7">
    <source>
        <dbReference type="ARBA" id="ARBA00022490"/>
    </source>
</evidence>
<evidence type="ECO:0000256" key="6">
    <source>
        <dbReference type="ARBA" id="ARBA00022448"/>
    </source>
</evidence>
<keyword evidence="15" id="KW-0670">Pyruvate</keyword>
<dbReference type="SUPFAM" id="SSF51621">
    <property type="entry name" value="Phosphoenolpyruvate/pyruvate domain"/>
    <property type="match status" value="1"/>
</dbReference>
<dbReference type="SUPFAM" id="SSF47831">
    <property type="entry name" value="Enzyme I of the PEP:sugar phosphotransferase system HPr-binding (sub)domain"/>
    <property type="match status" value="1"/>
</dbReference>
<evidence type="ECO:0000256" key="2">
    <source>
        <dbReference type="ARBA" id="ARBA00001946"/>
    </source>
</evidence>
<evidence type="ECO:0000256" key="8">
    <source>
        <dbReference type="ARBA" id="ARBA00022597"/>
    </source>
</evidence>
<name>A0A2D6YJA3_9DELT</name>
<gene>
    <name evidence="15" type="primary">ptsP</name>
    <name evidence="15" type="ORF">CMN54_07460</name>
</gene>
<organism evidence="15 16">
    <name type="scientific">SAR324 cluster bacterium</name>
    <dbReference type="NCBI Taxonomy" id="2024889"/>
    <lineage>
        <taxon>Bacteria</taxon>
        <taxon>Deltaproteobacteria</taxon>
        <taxon>SAR324 cluster</taxon>
    </lineage>
</organism>
<dbReference type="Gene3D" id="3.30.450.40">
    <property type="match status" value="1"/>
</dbReference>
<keyword evidence="9 15" id="KW-0808">Transferase</keyword>